<evidence type="ECO:0000256" key="13">
    <source>
        <dbReference type="SAM" id="Phobius"/>
    </source>
</evidence>
<dbReference type="Pfam" id="PF00930">
    <property type="entry name" value="DPPIV_N"/>
    <property type="match status" value="1"/>
</dbReference>
<keyword evidence="5" id="KW-0645">Protease</keyword>
<dbReference type="InterPro" id="IPR029058">
    <property type="entry name" value="AB_hydrolase_fold"/>
</dbReference>
<dbReference type="HOGENOM" id="CLU_006105_0_0_1"/>
<evidence type="ECO:0000256" key="5">
    <source>
        <dbReference type="ARBA" id="ARBA00022670"/>
    </source>
</evidence>
<evidence type="ECO:0000256" key="4">
    <source>
        <dbReference type="ARBA" id="ARBA00022554"/>
    </source>
</evidence>
<evidence type="ECO:0000256" key="12">
    <source>
        <dbReference type="ARBA" id="ARBA00023180"/>
    </source>
</evidence>
<dbReference type="GO" id="GO:0005886">
    <property type="term" value="C:plasma membrane"/>
    <property type="evidence" value="ECO:0007669"/>
    <property type="project" value="TreeGrafter"/>
</dbReference>
<evidence type="ECO:0008006" key="18">
    <source>
        <dbReference type="Google" id="ProtNLM"/>
    </source>
</evidence>
<reference evidence="17" key="1">
    <citation type="journal article" date="2014" name="Proc. Natl. Acad. Sci. U.S.A.">
        <title>Extensive sampling of basidiomycete genomes demonstrates inadequacy of the white-rot/brown-rot paradigm for wood decay fungi.</title>
        <authorList>
            <person name="Riley R."/>
            <person name="Salamov A.A."/>
            <person name="Brown D.W."/>
            <person name="Nagy L.G."/>
            <person name="Floudas D."/>
            <person name="Held B.W."/>
            <person name="Levasseur A."/>
            <person name="Lombard V."/>
            <person name="Morin E."/>
            <person name="Otillar R."/>
            <person name="Lindquist E.A."/>
            <person name="Sun H."/>
            <person name="LaButti K.M."/>
            <person name="Schmutz J."/>
            <person name="Jabbour D."/>
            <person name="Luo H."/>
            <person name="Baker S.E."/>
            <person name="Pisabarro A.G."/>
            <person name="Walton J.D."/>
            <person name="Blanchette R.A."/>
            <person name="Henrissat B."/>
            <person name="Martin F."/>
            <person name="Cullen D."/>
            <person name="Hibbett D.S."/>
            <person name="Grigoriev I.V."/>
        </authorList>
    </citation>
    <scope>NUCLEOTIDE SEQUENCE [LARGE SCALE GENOMIC DNA]</scope>
    <source>
        <strain evidence="17">FD-172 SS1</strain>
    </source>
</reference>
<dbReference type="PANTHER" id="PTHR11731">
    <property type="entry name" value="PROTEASE FAMILY S9B,C DIPEPTIDYL-PEPTIDASE IV-RELATED"/>
    <property type="match status" value="1"/>
</dbReference>
<dbReference type="GO" id="GO:0004177">
    <property type="term" value="F:aminopeptidase activity"/>
    <property type="evidence" value="ECO:0007669"/>
    <property type="project" value="UniProtKB-KW"/>
</dbReference>
<evidence type="ECO:0000256" key="8">
    <source>
        <dbReference type="ARBA" id="ARBA00022825"/>
    </source>
</evidence>
<dbReference type="GO" id="GO:0004252">
    <property type="term" value="F:serine-type endopeptidase activity"/>
    <property type="evidence" value="ECO:0007669"/>
    <property type="project" value="InterPro"/>
</dbReference>
<dbReference type="InterPro" id="IPR050278">
    <property type="entry name" value="Serine_Prot_S9B/DPPIV"/>
</dbReference>
<evidence type="ECO:0000256" key="6">
    <source>
        <dbReference type="ARBA" id="ARBA00022692"/>
    </source>
</evidence>
<dbReference type="SUPFAM" id="SSF53474">
    <property type="entry name" value="alpha/beta-Hydrolases"/>
    <property type="match status" value="1"/>
</dbReference>
<sequence>MVFSSRPKDANVYAPLAHDEPTDPFIAGDPESAAKFDILSTALRPPMYYNEGRFSPPSSVDSLEFEKHRDEENLGSAFEKKGLVVGRTKTSPALKVLAACLLGLTSAAIVFGVSAHWYTSASTAHRGSGNKRITMDHIFNGTFSVEKTSLSWVPEAGDGVYSVEQGGSIFLVDLKTGTNRTLMNREDTKDAAGNTLKWSSWSLSADMSYLLLKTDHLKQWHHSSFGNYYVHDLTTHATFPLAPPTTPPTISHVAWSPTGAAIAYVSGNDIYVVPSPRHTSTPIRVTATGTESVFNGVPDWVYEEEVFASDYTLWWAPDSQHLAFLTLDESAVDTFTYPVYNPSTDPDAVYPYTKEVKMKYPKPGYTNPLVSVGIYKLPSASALVAAPFPAPDVLNLTWAAQLDPNDRIISEVAWVGNSSMILKEVGRSAENGNVVFFDFLNLREAEEARGRVVRKLGREGEQGDDGWIDSEQRIYPLPQLTSSQPSSYLDIVPTSEGYNHIALFSPADSGIPHWLTSGEWEVTDNILGVDRDKGLVYFTAAAPSSIERNVYRIPLPQGMESVTGAGAEAEAVKPTALTDDSRQSWYSASFSPSAGYYVLNYDGPDVPWQKVVQVGNDTFQHLLTDNARLNQRLSEFQSPDIYWSTIDSDGYELNAMEMRPPNMDESGQTKYPVLFHVYGGPGSQLVNTHFWRDWHHYLACSLEYVIVVVDGRGTGFKGRKLRNPVRGTLGVYETLDQINAARIWAAKDYVDTKRIGIWGWSYGGFMTSKVIEADVGVHTLGMAVAPVTSWRLYDSVYTERYMGLPQQNPDGYLNASITNVTGFANANYLLAHGSGDDNVHFLNSAHLLDMLTAAKIRGFRFRMFTDSDHGIRMRGAYRELYEWMAAFLVEKWGTGGATQTRW</sequence>
<dbReference type="GO" id="GO:0005774">
    <property type="term" value="C:vacuolar membrane"/>
    <property type="evidence" value="ECO:0007669"/>
    <property type="project" value="UniProtKB-SubCell"/>
</dbReference>
<comment type="similarity">
    <text evidence="2">Belongs to the peptidase S9B family.</text>
</comment>
<dbReference type="PROSITE" id="PS00708">
    <property type="entry name" value="PRO_ENDOPEP_SER"/>
    <property type="match status" value="1"/>
</dbReference>
<dbReference type="AlphaFoldDB" id="A0A067N5V7"/>
<dbReference type="FunCoup" id="A0A067N5V7">
    <property type="interactions" value="121"/>
</dbReference>
<keyword evidence="10 13" id="KW-1133">Transmembrane helix</keyword>
<dbReference type="Gene3D" id="2.140.10.30">
    <property type="entry name" value="Dipeptidylpeptidase IV, N-terminal domain"/>
    <property type="match status" value="1"/>
</dbReference>
<evidence type="ECO:0000256" key="3">
    <source>
        <dbReference type="ARBA" id="ARBA00022438"/>
    </source>
</evidence>
<feature type="domain" description="Dipeptidylpeptidase IV N-terminal" evidence="15">
    <location>
        <begin position="204"/>
        <end position="608"/>
    </location>
</feature>
<dbReference type="Proteomes" id="UP000027195">
    <property type="component" value="Unassembled WGS sequence"/>
</dbReference>
<dbReference type="PANTHER" id="PTHR11731:SF200">
    <property type="entry name" value="DIPEPTIDYL PEPTIDASE 10, ISOFORM B"/>
    <property type="match status" value="1"/>
</dbReference>
<dbReference type="GO" id="GO:0006508">
    <property type="term" value="P:proteolysis"/>
    <property type="evidence" value="ECO:0007669"/>
    <property type="project" value="UniProtKB-KW"/>
</dbReference>
<dbReference type="GO" id="GO:0008239">
    <property type="term" value="F:dipeptidyl-peptidase activity"/>
    <property type="evidence" value="ECO:0007669"/>
    <property type="project" value="TreeGrafter"/>
</dbReference>
<dbReference type="Pfam" id="PF00326">
    <property type="entry name" value="Peptidase_S9"/>
    <property type="match status" value="1"/>
</dbReference>
<keyword evidence="3" id="KW-0031">Aminopeptidase</keyword>
<evidence type="ECO:0000256" key="10">
    <source>
        <dbReference type="ARBA" id="ARBA00022989"/>
    </source>
</evidence>
<comment type="subcellular location">
    <subcellularLocation>
        <location evidence="1">Vacuole membrane</location>
        <topology evidence="1">Single-pass type II membrane protein</topology>
    </subcellularLocation>
</comment>
<dbReference type="FunFam" id="3.40.50.1820:FF:000003">
    <property type="entry name" value="Dipeptidyl peptidase 4"/>
    <property type="match status" value="1"/>
</dbReference>
<dbReference type="MEROPS" id="S09.006"/>
<evidence type="ECO:0000313" key="16">
    <source>
        <dbReference type="EMBL" id="KDQ19522.1"/>
    </source>
</evidence>
<evidence type="ECO:0000259" key="14">
    <source>
        <dbReference type="Pfam" id="PF00326"/>
    </source>
</evidence>
<feature type="transmembrane region" description="Helical" evidence="13">
    <location>
        <begin position="96"/>
        <end position="118"/>
    </location>
</feature>
<protein>
    <recommendedName>
        <fullName evidence="18">Dipeptidyl aminopeptidase</fullName>
    </recommendedName>
</protein>
<evidence type="ECO:0000259" key="15">
    <source>
        <dbReference type="Pfam" id="PF00930"/>
    </source>
</evidence>
<keyword evidence="11 13" id="KW-0472">Membrane</keyword>
<keyword evidence="7" id="KW-0378">Hydrolase</keyword>
<evidence type="ECO:0000256" key="11">
    <source>
        <dbReference type="ARBA" id="ARBA00023136"/>
    </source>
</evidence>
<evidence type="ECO:0000256" key="9">
    <source>
        <dbReference type="ARBA" id="ARBA00022968"/>
    </source>
</evidence>
<keyword evidence="4" id="KW-0926">Vacuole</keyword>
<dbReference type="InParanoid" id="A0A067N5V7"/>
<dbReference type="InterPro" id="IPR002471">
    <property type="entry name" value="Pept_S9_AS"/>
</dbReference>
<accession>A0A067N5V7</accession>
<keyword evidence="12" id="KW-0325">Glycoprotein</keyword>
<evidence type="ECO:0000256" key="1">
    <source>
        <dbReference type="ARBA" id="ARBA00004576"/>
    </source>
</evidence>
<dbReference type="OrthoDB" id="16520at2759"/>
<name>A0A067N5V7_BOTB1</name>
<keyword evidence="17" id="KW-1185">Reference proteome</keyword>
<evidence type="ECO:0000256" key="2">
    <source>
        <dbReference type="ARBA" id="ARBA00006150"/>
    </source>
</evidence>
<dbReference type="STRING" id="930990.A0A067N5V7"/>
<organism evidence="16 17">
    <name type="scientific">Botryobasidium botryosum (strain FD-172 SS1)</name>
    <dbReference type="NCBI Taxonomy" id="930990"/>
    <lineage>
        <taxon>Eukaryota</taxon>
        <taxon>Fungi</taxon>
        <taxon>Dikarya</taxon>
        <taxon>Basidiomycota</taxon>
        <taxon>Agaricomycotina</taxon>
        <taxon>Agaricomycetes</taxon>
        <taxon>Cantharellales</taxon>
        <taxon>Botryobasidiaceae</taxon>
        <taxon>Botryobasidium</taxon>
    </lineage>
</organism>
<dbReference type="InterPro" id="IPR001375">
    <property type="entry name" value="Peptidase_S9_cat"/>
</dbReference>
<keyword evidence="8" id="KW-0720">Serine protease</keyword>
<evidence type="ECO:0000256" key="7">
    <source>
        <dbReference type="ARBA" id="ARBA00022801"/>
    </source>
</evidence>
<dbReference type="Gene3D" id="3.40.50.1820">
    <property type="entry name" value="alpha/beta hydrolase"/>
    <property type="match status" value="1"/>
</dbReference>
<keyword evidence="6 13" id="KW-0812">Transmembrane</keyword>
<dbReference type="InterPro" id="IPR002469">
    <property type="entry name" value="Peptidase_S9B_N"/>
</dbReference>
<dbReference type="EMBL" id="KL198019">
    <property type="protein sequence ID" value="KDQ19522.1"/>
    <property type="molecule type" value="Genomic_DNA"/>
</dbReference>
<gene>
    <name evidence="16" type="ORF">BOTBODRAFT_126380</name>
</gene>
<proteinExistence type="inferred from homology"/>
<evidence type="ECO:0000313" key="17">
    <source>
        <dbReference type="Proteomes" id="UP000027195"/>
    </source>
</evidence>
<feature type="domain" description="Peptidase S9 prolyl oligopeptidase catalytic" evidence="14">
    <location>
        <begin position="693"/>
        <end position="892"/>
    </location>
</feature>
<keyword evidence="9" id="KW-0735">Signal-anchor</keyword>
<dbReference type="SUPFAM" id="SSF82171">
    <property type="entry name" value="DPP6 N-terminal domain-like"/>
    <property type="match status" value="1"/>
</dbReference>